<dbReference type="InterPro" id="IPR038558">
    <property type="entry name" value="SAS-6_N_sf"/>
</dbReference>
<keyword evidence="4" id="KW-0206">Cytoskeleton</keyword>
<name>A0A0R3TCN0_RODNA</name>
<feature type="compositionally biased region" description="Low complexity" evidence="7">
    <location>
        <begin position="645"/>
        <end position="657"/>
    </location>
</feature>
<dbReference type="Gene3D" id="2.170.210.20">
    <property type="entry name" value="Spindle assembly abnormal protein 6, N-terminal domain"/>
    <property type="match status" value="1"/>
</dbReference>
<evidence type="ECO:0000313" key="9">
    <source>
        <dbReference type="EMBL" id="VDO00676.1"/>
    </source>
</evidence>
<feature type="domain" description="Spindle assembly abnormal protein 6 N-terminal" evidence="8">
    <location>
        <begin position="16"/>
        <end position="130"/>
    </location>
</feature>
<organism evidence="11">
    <name type="scientific">Rodentolepis nana</name>
    <name type="common">Dwarf tapeworm</name>
    <name type="synonym">Hymenolepis nana</name>
    <dbReference type="NCBI Taxonomy" id="102285"/>
    <lineage>
        <taxon>Eukaryota</taxon>
        <taxon>Metazoa</taxon>
        <taxon>Spiralia</taxon>
        <taxon>Lophotrochozoa</taxon>
        <taxon>Platyhelminthes</taxon>
        <taxon>Cestoda</taxon>
        <taxon>Eucestoda</taxon>
        <taxon>Cyclophyllidea</taxon>
        <taxon>Hymenolepididae</taxon>
        <taxon>Rodentolepis</taxon>
    </lineage>
</organism>
<keyword evidence="5" id="KW-0131">Cell cycle</keyword>
<dbReference type="EMBL" id="UZAE01003680">
    <property type="protein sequence ID" value="VDO00676.1"/>
    <property type="molecule type" value="Genomic_DNA"/>
</dbReference>
<gene>
    <name evidence="9" type="ORF">HNAJ_LOCUS4816</name>
</gene>
<evidence type="ECO:0000259" key="8">
    <source>
        <dbReference type="Pfam" id="PF16531"/>
    </source>
</evidence>
<reference evidence="9 10" key="2">
    <citation type="submission" date="2018-11" db="EMBL/GenBank/DDBJ databases">
        <authorList>
            <consortium name="Pathogen Informatics"/>
        </authorList>
    </citation>
    <scope>NUCLEOTIDE SEQUENCE [LARGE SCALE GENOMIC DNA]</scope>
</reference>
<proteinExistence type="predicted"/>
<dbReference type="OrthoDB" id="49058at2759"/>
<dbReference type="STRING" id="102285.A0A0R3TCN0"/>
<keyword evidence="10" id="KW-1185">Reference proteome</keyword>
<evidence type="ECO:0000313" key="11">
    <source>
        <dbReference type="WBParaSite" id="HNAJ_0000481901-mRNA-1"/>
    </source>
</evidence>
<feature type="coiled-coil region" evidence="6">
    <location>
        <begin position="275"/>
        <end position="470"/>
    </location>
</feature>
<reference evidence="11" key="1">
    <citation type="submission" date="2017-02" db="UniProtKB">
        <authorList>
            <consortium name="WormBaseParasite"/>
        </authorList>
    </citation>
    <scope>IDENTIFICATION</scope>
</reference>
<dbReference type="Proteomes" id="UP000278807">
    <property type="component" value="Unassembled WGS sequence"/>
</dbReference>
<dbReference type="GO" id="GO:0005813">
    <property type="term" value="C:centrosome"/>
    <property type="evidence" value="ECO:0007669"/>
    <property type="project" value="UniProtKB-SubCell"/>
</dbReference>
<feature type="region of interest" description="Disordered" evidence="7">
    <location>
        <begin position="605"/>
        <end position="666"/>
    </location>
</feature>
<dbReference type="InterPro" id="IPR032396">
    <property type="entry name" value="SAS-6_N"/>
</dbReference>
<evidence type="ECO:0000256" key="4">
    <source>
        <dbReference type="ARBA" id="ARBA00023212"/>
    </source>
</evidence>
<dbReference type="CDD" id="cd10142">
    <property type="entry name" value="HD_SAS6_N"/>
    <property type="match status" value="1"/>
</dbReference>
<evidence type="ECO:0000313" key="10">
    <source>
        <dbReference type="Proteomes" id="UP000278807"/>
    </source>
</evidence>
<evidence type="ECO:0000256" key="6">
    <source>
        <dbReference type="SAM" id="Coils"/>
    </source>
</evidence>
<evidence type="ECO:0000256" key="3">
    <source>
        <dbReference type="ARBA" id="ARBA00023054"/>
    </source>
</evidence>
<keyword evidence="2" id="KW-0963">Cytoplasm</keyword>
<dbReference type="Pfam" id="PF16531">
    <property type="entry name" value="SAS-6_N"/>
    <property type="match status" value="1"/>
</dbReference>
<evidence type="ECO:0000256" key="1">
    <source>
        <dbReference type="ARBA" id="ARBA00004300"/>
    </source>
</evidence>
<feature type="compositionally biased region" description="Polar residues" evidence="7">
    <location>
        <begin position="608"/>
        <end position="644"/>
    </location>
</feature>
<dbReference type="WBParaSite" id="HNAJ_0000481901-mRNA-1">
    <property type="protein sequence ID" value="HNAJ_0000481901-mRNA-1"/>
    <property type="gene ID" value="HNAJ_0000481901"/>
</dbReference>
<dbReference type="AlphaFoldDB" id="A0A0R3TCN0"/>
<comment type="subcellular location">
    <subcellularLocation>
        <location evidence="1">Cytoplasm</location>
        <location evidence="1">Cytoskeleton</location>
        <location evidence="1">Microtubule organizing center</location>
        <location evidence="1">Centrosome</location>
    </subcellularLocation>
</comment>
<evidence type="ECO:0000256" key="5">
    <source>
        <dbReference type="ARBA" id="ARBA00023306"/>
    </source>
</evidence>
<dbReference type="PANTHER" id="PTHR44281">
    <property type="entry name" value="SPINDLE ASSEMBLY ABNORMAL PROTEIN 6 HOMOLOG"/>
    <property type="match status" value="1"/>
</dbReference>
<keyword evidence="3 6" id="KW-0175">Coiled coil</keyword>
<accession>A0A0R3TCN0</accession>
<evidence type="ECO:0000256" key="2">
    <source>
        <dbReference type="ARBA" id="ARBA00022490"/>
    </source>
</evidence>
<dbReference type="PANTHER" id="PTHR44281:SF2">
    <property type="entry name" value="SPINDLE ASSEMBLY ABNORMAL PROTEIN 6 HOMOLOG"/>
    <property type="match status" value="1"/>
</dbReference>
<sequence>MMTILYKQDHVVFCDIKKKITITVEQSNPSNNQLEKSIDISLTDDNDLYFLFTVKIMATDYLKLKDQQGLFVEYNAFGEMLTDLLTKCAVEENNSSPRYILQFSESSDPHILQIVETTDFRRLTHLALKFSAASDDILKAYLVSYIKKFRDNYENNVALFEHKETNLSSQLLVSNQMSDELKKKLEDFKDIHQRDVSDLKRHYESQINNIKSSNERAIELLKSNHNSEIKALQESHSAEMTGIKSKLESQSSLLSTSSIREDELRSQIASLTKTLQSTEVLLGTARKEIEAQKEEIAALTDKNEELQKSINQVTVKYDNIESMFAVEQRRASALETDFAAQRDQFKNMQDEIQRKTKQIERMERHAKQQTIEITKANSIIKQLQKDLKAAQNKAKLRGQVATEQEKVLTAKEAEAEDALSALREVRDQLHAEESRRERCDAQIANLQTALEEAKRTIENNENIISWLNRQISESHTQSWQERLKAKGIPVVPSYMAHKQPPPPTLPPFGKDTGGKLGIAGAGGLKPTGLDSLSPPCRQVSSTSPGIGLKTYGTSTAISSLTGKENTLPMTCNHNATNGSAPSAPGLLDGVASEIAALTIRSPAPLISLTRQQPESSTLHSRSKPPQNAGTSLASDCDSSLSRPPNSNNQQHSSLLSSYFHPKPTTT</sequence>
<protein>
    <submittedName>
        <fullName evidence="11">SAS-6_N domain-containing protein</fullName>
    </submittedName>
</protein>
<evidence type="ECO:0000256" key="7">
    <source>
        <dbReference type="SAM" id="MobiDB-lite"/>
    </source>
</evidence>